<keyword evidence="2" id="KW-0238">DNA-binding</keyword>
<dbReference type="Pfam" id="PF01047">
    <property type="entry name" value="MarR"/>
    <property type="match status" value="1"/>
</dbReference>
<organism evidence="5 6">
    <name type="scientific">Candidatus Enterococcus lowellii</name>
    <dbReference type="NCBI Taxonomy" id="2230877"/>
    <lineage>
        <taxon>Bacteria</taxon>
        <taxon>Bacillati</taxon>
        <taxon>Bacillota</taxon>
        <taxon>Bacilli</taxon>
        <taxon>Lactobacillales</taxon>
        <taxon>Enterococcaceae</taxon>
        <taxon>Enterococcus</taxon>
    </lineage>
</organism>
<keyword evidence="1" id="KW-0805">Transcription regulation</keyword>
<evidence type="ECO:0000313" key="6">
    <source>
        <dbReference type="Proteomes" id="UP000664701"/>
    </source>
</evidence>
<dbReference type="PANTHER" id="PTHR35790:SF4">
    <property type="entry name" value="HTH-TYPE TRANSCRIPTIONAL REGULATOR PCHR"/>
    <property type="match status" value="1"/>
</dbReference>
<proteinExistence type="predicted"/>
<dbReference type="PROSITE" id="PS50995">
    <property type="entry name" value="HTH_MARR_2"/>
    <property type="match status" value="1"/>
</dbReference>
<evidence type="ECO:0000313" key="5">
    <source>
        <dbReference type="EMBL" id="WYJ76619.1"/>
    </source>
</evidence>
<reference evidence="5 6" key="1">
    <citation type="submission" date="2021-03" db="EMBL/GenBank/DDBJ databases">
        <authorList>
            <person name="Gilmore M.S."/>
            <person name="Schwartzman J."/>
            <person name="Van Tyne D."/>
            <person name="Martin M."/>
            <person name="Earl A.M."/>
            <person name="Manson A.L."/>
            <person name="Straub T."/>
            <person name="Salamzade R."/>
            <person name="Saavedra J."/>
            <person name="Lebreton F."/>
            <person name="Prichula J."/>
            <person name="Schaufler K."/>
            <person name="Gaca A."/>
            <person name="Sgardioli B."/>
            <person name="Wagenaar J."/>
            <person name="Strong T."/>
        </authorList>
    </citation>
    <scope>NUCLEOTIDE SEQUENCE [LARGE SCALE GENOMIC DNA]</scope>
    <source>
        <strain evidence="5 6">DIV2402</strain>
    </source>
</reference>
<dbReference type="PANTHER" id="PTHR35790">
    <property type="entry name" value="HTH-TYPE TRANSCRIPTIONAL REGULATOR PCHR"/>
    <property type="match status" value="1"/>
</dbReference>
<evidence type="ECO:0000256" key="1">
    <source>
        <dbReference type="ARBA" id="ARBA00023015"/>
    </source>
</evidence>
<dbReference type="RefSeq" id="WP_207941230.1">
    <property type="nucleotide sequence ID" value="NZ_CP147251.1"/>
</dbReference>
<dbReference type="SUPFAM" id="SSF46785">
    <property type="entry name" value="Winged helix' DNA-binding domain"/>
    <property type="match status" value="1"/>
</dbReference>
<evidence type="ECO:0000256" key="2">
    <source>
        <dbReference type="ARBA" id="ARBA00023125"/>
    </source>
</evidence>
<keyword evidence="6" id="KW-1185">Reference proteome</keyword>
<dbReference type="InterPro" id="IPR000835">
    <property type="entry name" value="HTH_MarR-typ"/>
</dbReference>
<dbReference type="InterPro" id="IPR052067">
    <property type="entry name" value="Metal_resp_HTH_trans_reg"/>
</dbReference>
<accession>A0ABZ2SLA1</accession>
<protein>
    <recommendedName>
        <fullName evidence="4">HTH marR-type domain-containing protein</fullName>
    </recommendedName>
</protein>
<dbReference type="PROSITE" id="PS01117">
    <property type="entry name" value="HTH_MARR_1"/>
    <property type="match status" value="1"/>
</dbReference>
<reference evidence="5 6" key="2">
    <citation type="submission" date="2024-03" db="EMBL/GenBank/DDBJ databases">
        <title>The Genome Sequence of Enterococcus sp. DIV2402.</title>
        <authorList>
            <consortium name="The Broad Institute Genomics Platform"/>
            <consortium name="The Broad Institute Microbial Omics Core"/>
            <consortium name="The Broad Institute Genomic Center for Infectious Diseases"/>
            <person name="Earl A."/>
            <person name="Manson A."/>
            <person name="Gilmore M."/>
            <person name="Schwartman J."/>
            <person name="Shea T."/>
            <person name="Abouelleil A."/>
            <person name="Cao P."/>
            <person name="Chapman S."/>
            <person name="Cusick C."/>
            <person name="Young S."/>
            <person name="Neafsey D."/>
            <person name="Nusbaum C."/>
            <person name="Birren B."/>
        </authorList>
    </citation>
    <scope>NUCLEOTIDE SEQUENCE [LARGE SCALE GENOMIC DNA]</scope>
    <source>
        <strain evidence="5 6">DIV2402</strain>
    </source>
</reference>
<evidence type="ECO:0000259" key="4">
    <source>
        <dbReference type="PROSITE" id="PS50995"/>
    </source>
</evidence>
<dbReference type="InterPro" id="IPR023187">
    <property type="entry name" value="Tscrpt_reg_MarR-type_CS"/>
</dbReference>
<gene>
    <name evidence="5" type="ORF">DOK78_001252</name>
</gene>
<name>A0ABZ2SLA1_9ENTE</name>
<keyword evidence="3" id="KW-0804">Transcription</keyword>
<dbReference type="Proteomes" id="UP000664701">
    <property type="component" value="Chromosome"/>
</dbReference>
<dbReference type="SMART" id="SM00347">
    <property type="entry name" value="HTH_MARR"/>
    <property type="match status" value="1"/>
</dbReference>
<dbReference type="Gene3D" id="1.10.10.10">
    <property type="entry name" value="Winged helix-like DNA-binding domain superfamily/Winged helix DNA-binding domain"/>
    <property type="match status" value="1"/>
</dbReference>
<dbReference type="InterPro" id="IPR036390">
    <property type="entry name" value="WH_DNA-bd_sf"/>
</dbReference>
<evidence type="ECO:0000256" key="3">
    <source>
        <dbReference type="ARBA" id="ARBA00023163"/>
    </source>
</evidence>
<sequence length="149" mass="17709">MDRRQQLVSELMDLCHEITWLNKPVLEKALSDYTLSEIEMIEHIALIPYANVTKLAAASYMTRGAISKLAKKLIKQELIESYQQAENKKEIYFRLTKAGQEINQIHQELHQTFLERDKTVFQHMTDDEFDTVFRFIGRYRYHLKNITEE</sequence>
<dbReference type="EMBL" id="CP147251">
    <property type="protein sequence ID" value="WYJ76619.1"/>
    <property type="molecule type" value="Genomic_DNA"/>
</dbReference>
<dbReference type="InterPro" id="IPR036388">
    <property type="entry name" value="WH-like_DNA-bd_sf"/>
</dbReference>
<feature type="domain" description="HTH marR-type" evidence="4">
    <location>
        <begin position="4"/>
        <end position="141"/>
    </location>
</feature>